<dbReference type="InterPro" id="IPR001387">
    <property type="entry name" value="Cro/C1-type_HTH"/>
</dbReference>
<dbReference type="InterPro" id="IPR011990">
    <property type="entry name" value="TPR-like_helical_dom_sf"/>
</dbReference>
<name>A0ABS2EAP8_9FIRM</name>
<proteinExistence type="predicted"/>
<dbReference type="RefSeq" id="WP_205148283.1">
    <property type="nucleotide sequence ID" value="NZ_JACLYY010000011.1"/>
</dbReference>
<dbReference type="PROSITE" id="PS50943">
    <property type="entry name" value="HTH_CROC1"/>
    <property type="match status" value="1"/>
</dbReference>
<dbReference type="SUPFAM" id="SSF81901">
    <property type="entry name" value="HCP-like"/>
    <property type="match status" value="1"/>
</dbReference>
<dbReference type="Pfam" id="PF13176">
    <property type="entry name" value="TPR_7"/>
    <property type="match status" value="1"/>
</dbReference>
<feature type="domain" description="HTH cro/C1-type" evidence="2">
    <location>
        <begin position="7"/>
        <end position="61"/>
    </location>
</feature>
<accession>A0ABS2EAP8</accession>
<reference evidence="3 4" key="1">
    <citation type="journal article" date="2021" name="Sci. Rep.">
        <title>The distribution of antibiotic resistance genes in chicken gut microbiota commensals.</title>
        <authorList>
            <person name="Juricova H."/>
            <person name="Matiasovicova J."/>
            <person name="Kubasova T."/>
            <person name="Cejkova D."/>
            <person name="Rychlik I."/>
        </authorList>
    </citation>
    <scope>NUCLEOTIDE SEQUENCE [LARGE SCALE GENOMIC DNA]</scope>
    <source>
        <strain evidence="3 4">An773</strain>
    </source>
</reference>
<dbReference type="Gene3D" id="1.10.260.40">
    <property type="entry name" value="lambda repressor-like DNA-binding domains"/>
    <property type="match status" value="1"/>
</dbReference>
<organism evidence="3 4">
    <name type="scientific">Faecalicatena fissicatena</name>
    <dbReference type="NCBI Taxonomy" id="290055"/>
    <lineage>
        <taxon>Bacteria</taxon>
        <taxon>Bacillati</taxon>
        <taxon>Bacillota</taxon>
        <taxon>Clostridia</taxon>
        <taxon>Lachnospirales</taxon>
        <taxon>Lachnospiraceae</taxon>
        <taxon>Faecalicatena</taxon>
    </lineage>
</organism>
<dbReference type="InterPro" id="IPR019734">
    <property type="entry name" value="TPR_rpt"/>
</dbReference>
<protein>
    <submittedName>
        <fullName evidence="3">Helix-turn-helix transcriptional regulator</fullName>
    </submittedName>
</protein>
<comment type="caution">
    <text evidence="3">The sequence shown here is derived from an EMBL/GenBank/DDBJ whole genome shotgun (WGS) entry which is preliminary data.</text>
</comment>
<dbReference type="EMBL" id="JACLYY010000011">
    <property type="protein sequence ID" value="MBM6738706.1"/>
    <property type="molecule type" value="Genomic_DNA"/>
</dbReference>
<sequence>MQMKDVIRRKRREFNLTQEQMAEYLGVSAPAVNKWESGATYPDISLVPALARLLKTDPNTLMCFRESLTREEMAKEMNEVALISQEDGIEAAVTRVRDLAEEYPSCGELLCQLATMLRGLVILRTAGDELRQECQEYAVRLYERAAKCDDPVSADRATYALASLCIQEEDYERAEEYLQRLPEYSSLDKRQLQISMYMKQEKNEEAARLIEQKLNGSVVEVYLLLNNLATVAVREGDRERAREIAGYGRKVMEAWQWDYSGLSLEFTVAVEERDGDRCVELLRELLDSLSRPRDMGKSFLFAHIATKELDPDFGGQIKDALMTAIEKNEEYAFLREREDFQELFRGLRKR</sequence>
<evidence type="ECO:0000256" key="1">
    <source>
        <dbReference type="ARBA" id="ARBA00023125"/>
    </source>
</evidence>
<keyword evidence="1" id="KW-0238">DNA-binding</keyword>
<dbReference type="Proteomes" id="UP000716906">
    <property type="component" value="Unassembled WGS sequence"/>
</dbReference>
<dbReference type="CDD" id="cd00093">
    <property type="entry name" value="HTH_XRE"/>
    <property type="match status" value="1"/>
</dbReference>
<dbReference type="InterPro" id="IPR010982">
    <property type="entry name" value="Lambda_DNA-bd_dom_sf"/>
</dbReference>
<gene>
    <name evidence="3" type="ORF">H7U36_11450</name>
</gene>
<dbReference type="Gene3D" id="1.25.40.10">
    <property type="entry name" value="Tetratricopeptide repeat domain"/>
    <property type="match status" value="1"/>
</dbReference>
<dbReference type="SMART" id="SM00530">
    <property type="entry name" value="HTH_XRE"/>
    <property type="match status" value="1"/>
</dbReference>
<evidence type="ECO:0000313" key="4">
    <source>
        <dbReference type="Proteomes" id="UP000716906"/>
    </source>
</evidence>
<evidence type="ECO:0000313" key="3">
    <source>
        <dbReference type="EMBL" id="MBM6738706.1"/>
    </source>
</evidence>
<evidence type="ECO:0000259" key="2">
    <source>
        <dbReference type="PROSITE" id="PS50943"/>
    </source>
</evidence>
<dbReference type="PANTHER" id="PTHR46558">
    <property type="entry name" value="TRACRIPTIONAL REGULATORY PROTEIN-RELATED-RELATED"/>
    <property type="match status" value="1"/>
</dbReference>
<keyword evidence="4" id="KW-1185">Reference proteome</keyword>
<dbReference type="SUPFAM" id="SSF47413">
    <property type="entry name" value="lambda repressor-like DNA-binding domains"/>
    <property type="match status" value="1"/>
</dbReference>
<dbReference type="PANTHER" id="PTHR46558:SF11">
    <property type="entry name" value="HTH-TYPE TRANSCRIPTIONAL REGULATOR XRE"/>
    <property type="match status" value="1"/>
</dbReference>
<dbReference type="Pfam" id="PF01381">
    <property type="entry name" value="HTH_3"/>
    <property type="match status" value="1"/>
</dbReference>